<dbReference type="EMBL" id="AGNK02002799">
    <property type="status" value="NOT_ANNOTATED_CDS"/>
    <property type="molecule type" value="Genomic_DNA"/>
</dbReference>
<proteinExistence type="predicted"/>
<evidence type="ECO:0000313" key="1">
    <source>
        <dbReference type="EnsemblPlants" id="KQL03799"/>
    </source>
</evidence>
<reference evidence="2" key="1">
    <citation type="journal article" date="2012" name="Nat. Biotechnol.">
        <title>Reference genome sequence of the model plant Setaria.</title>
        <authorList>
            <person name="Bennetzen J.L."/>
            <person name="Schmutz J."/>
            <person name="Wang H."/>
            <person name="Percifield R."/>
            <person name="Hawkins J."/>
            <person name="Pontaroli A.C."/>
            <person name="Estep M."/>
            <person name="Feng L."/>
            <person name="Vaughn J.N."/>
            <person name="Grimwood J."/>
            <person name="Jenkins J."/>
            <person name="Barry K."/>
            <person name="Lindquist E."/>
            <person name="Hellsten U."/>
            <person name="Deshpande S."/>
            <person name="Wang X."/>
            <person name="Wu X."/>
            <person name="Mitros T."/>
            <person name="Triplett J."/>
            <person name="Yang X."/>
            <person name="Ye C.Y."/>
            <person name="Mauro-Herrera M."/>
            <person name="Wang L."/>
            <person name="Li P."/>
            <person name="Sharma M."/>
            <person name="Sharma R."/>
            <person name="Ronald P.C."/>
            <person name="Panaud O."/>
            <person name="Kellogg E.A."/>
            <person name="Brutnell T.P."/>
            <person name="Doust A.N."/>
            <person name="Tuskan G.A."/>
            <person name="Rokhsar D."/>
            <person name="Devos K.M."/>
        </authorList>
    </citation>
    <scope>NUCLEOTIDE SEQUENCE [LARGE SCALE GENOMIC DNA]</scope>
    <source>
        <strain evidence="2">cv. Yugu1</strain>
    </source>
</reference>
<name>K3XTN1_SETIT</name>
<dbReference type="Proteomes" id="UP000004995">
    <property type="component" value="Unassembled WGS sequence"/>
</dbReference>
<organism evidence="1 2">
    <name type="scientific">Setaria italica</name>
    <name type="common">Foxtail millet</name>
    <name type="synonym">Panicum italicum</name>
    <dbReference type="NCBI Taxonomy" id="4555"/>
    <lineage>
        <taxon>Eukaryota</taxon>
        <taxon>Viridiplantae</taxon>
        <taxon>Streptophyta</taxon>
        <taxon>Embryophyta</taxon>
        <taxon>Tracheophyta</taxon>
        <taxon>Spermatophyta</taxon>
        <taxon>Magnoliopsida</taxon>
        <taxon>Liliopsida</taxon>
        <taxon>Poales</taxon>
        <taxon>Poaceae</taxon>
        <taxon>PACMAD clade</taxon>
        <taxon>Panicoideae</taxon>
        <taxon>Panicodae</taxon>
        <taxon>Paniceae</taxon>
        <taxon>Cenchrinae</taxon>
        <taxon>Setaria</taxon>
    </lineage>
</organism>
<dbReference type="InParanoid" id="K3XTN1"/>
<dbReference type="Gramene" id="KQL03799">
    <property type="protein sequence ID" value="KQL03799"/>
    <property type="gene ID" value="SETIT_005288mg"/>
</dbReference>
<accession>K3XTN1</accession>
<keyword evidence="2" id="KW-1185">Reference proteome</keyword>
<sequence>MMCLPRRNHTSTFINVDQALANCKLAPHFIEPCMQI</sequence>
<evidence type="ECO:0000313" key="2">
    <source>
        <dbReference type="Proteomes" id="UP000004995"/>
    </source>
</evidence>
<reference evidence="1" key="2">
    <citation type="submission" date="2018-08" db="UniProtKB">
        <authorList>
            <consortium name="EnsemblPlants"/>
        </authorList>
    </citation>
    <scope>IDENTIFICATION</scope>
    <source>
        <strain evidence="1">Yugu1</strain>
    </source>
</reference>
<dbReference type="AlphaFoldDB" id="K3XTN1"/>
<protein>
    <submittedName>
        <fullName evidence="1">Uncharacterized protein</fullName>
    </submittedName>
</protein>
<dbReference type="HOGENOM" id="CLU_3360589_0_0_1"/>
<dbReference type="EnsemblPlants" id="KQL03799">
    <property type="protein sequence ID" value="KQL03799"/>
    <property type="gene ID" value="SETIT_005288mg"/>
</dbReference>